<dbReference type="Proteomes" id="UP001501391">
    <property type="component" value="Unassembled WGS sequence"/>
</dbReference>
<protein>
    <submittedName>
        <fullName evidence="1">Uncharacterized protein</fullName>
    </submittedName>
</protein>
<gene>
    <name evidence="1" type="ORF">GCM10009787_42890</name>
</gene>
<reference evidence="1 2" key="1">
    <citation type="journal article" date="2019" name="Int. J. Syst. Evol. Microbiol.">
        <title>The Global Catalogue of Microorganisms (GCM) 10K type strain sequencing project: providing services to taxonomists for standard genome sequencing and annotation.</title>
        <authorList>
            <consortium name="The Broad Institute Genomics Platform"/>
            <consortium name="The Broad Institute Genome Sequencing Center for Infectious Disease"/>
            <person name="Wu L."/>
            <person name="Ma J."/>
        </authorList>
    </citation>
    <scope>NUCLEOTIDE SEQUENCE [LARGE SCALE GENOMIC DNA]</scope>
    <source>
        <strain evidence="1 2">JCM 14924</strain>
    </source>
</reference>
<keyword evidence="2" id="KW-1185">Reference proteome</keyword>
<sequence>MATIQSAAEIAPLLERLKGKKIAMLQVLGVNSLKSVSPLPEALVGEAVTEVDVVERIINMHTAGHRISFDLQRTGRVVPLESAEPYRLAAGASRPTVRLLMADGSGLDLTEPAKTKRITVTIVTRSD</sequence>
<proteinExistence type="predicted"/>
<evidence type="ECO:0000313" key="1">
    <source>
        <dbReference type="EMBL" id="GAA2198782.1"/>
    </source>
</evidence>
<name>A0ABN3BPB4_9ACTN</name>
<evidence type="ECO:0000313" key="2">
    <source>
        <dbReference type="Proteomes" id="UP001501391"/>
    </source>
</evidence>
<dbReference type="RefSeq" id="WP_055467889.1">
    <property type="nucleotide sequence ID" value="NZ_BAAAOQ010000014.1"/>
</dbReference>
<accession>A0ABN3BPB4</accession>
<dbReference type="EMBL" id="BAAAOQ010000014">
    <property type="protein sequence ID" value="GAA2198782.1"/>
    <property type="molecule type" value="Genomic_DNA"/>
</dbReference>
<organism evidence="1 2">
    <name type="scientific">Streptomyces bangladeshensis</name>
    <dbReference type="NCBI Taxonomy" id="295352"/>
    <lineage>
        <taxon>Bacteria</taxon>
        <taxon>Bacillati</taxon>
        <taxon>Actinomycetota</taxon>
        <taxon>Actinomycetes</taxon>
        <taxon>Kitasatosporales</taxon>
        <taxon>Streptomycetaceae</taxon>
        <taxon>Streptomyces</taxon>
    </lineage>
</organism>
<comment type="caution">
    <text evidence="1">The sequence shown here is derived from an EMBL/GenBank/DDBJ whole genome shotgun (WGS) entry which is preliminary data.</text>
</comment>